<sequence>MLTDTILRQAFPTMTAATRKMVLAHAPAAMERFQINTPRRVAAFLAQCAHESAMFTANKENLNYSWQALLSTFGERHFPSVGLAKQYARKPVAIANRVYANRMGNGPEKSGDGAKFAGKGWLQITGRNNVTALAMEIGKTVDETLAYLLTDEGGFIGACWFWRTNRLNVLADGWQITNISKRINGGTNGLEERIAYSNALRRALEAAA</sequence>
<protein>
    <recommendedName>
        <fullName evidence="3">Glycoside hydrolase family 19</fullName>
    </recommendedName>
</protein>
<dbReference type="AlphaFoldDB" id="A0A2K2G365"/>
<evidence type="ECO:0000313" key="2">
    <source>
        <dbReference type="Proteomes" id="UP000236327"/>
    </source>
</evidence>
<accession>A0A2K2G365</accession>
<dbReference type="RefSeq" id="WP_103095257.1">
    <property type="nucleotide sequence ID" value="NZ_LYMM01000025.1"/>
</dbReference>
<proteinExistence type="predicted"/>
<keyword evidence="2" id="KW-1185">Reference proteome</keyword>
<dbReference type="PANTHER" id="PTHR34408:SF1">
    <property type="entry name" value="GLYCOSYL HYDROLASE FAMILY 19 DOMAIN-CONTAINING PROTEIN HI_1415"/>
    <property type="match status" value="1"/>
</dbReference>
<dbReference type="OrthoDB" id="3078754at2"/>
<evidence type="ECO:0000313" key="1">
    <source>
        <dbReference type="EMBL" id="PNU05474.1"/>
    </source>
</evidence>
<dbReference type="InterPro" id="IPR023346">
    <property type="entry name" value="Lysozyme-like_dom_sf"/>
</dbReference>
<gene>
    <name evidence="1" type="ORF">A8V01_15935</name>
</gene>
<organism evidence="1 2">
    <name type="scientific">Novosphingobium guangzhouense</name>
    <dbReference type="NCBI Taxonomy" id="1850347"/>
    <lineage>
        <taxon>Bacteria</taxon>
        <taxon>Pseudomonadati</taxon>
        <taxon>Pseudomonadota</taxon>
        <taxon>Alphaproteobacteria</taxon>
        <taxon>Sphingomonadales</taxon>
        <taxon>Sphingomonadaceae</taxon>
        <taxon>Novosphingobium</taxon>
    </lineage>
</organism>
<name>A0A2K2G365_9SPHN</name>
<dbReference type="PANTHER" id="PTHR34408">
    <property type="entry name" value="FAMILY PROTEIN, PUTATIVE-RELATED"/>
    <property type="match status" value="1"/>
</dbReference>
<dbReference type="Gene3D" id="1.10.530.10">
    <property type="match status" value="1"/>
</dbReference>
<dbReference type="SUPFAM" id="SSF53955">
    <property type="entry name" value="Lysozyme-like"/>
    <property type="match status" value="1"/>
</dbReference>
<comment type="caution">
    <text evidence="1">The sequence shown here is derived from an EMBL/GenBank/DDBJ whole genome shotgun (WGS) entry which is preliminary data.</text>
</comment>
<dbReference type="EMBL" id="LYMM01000025">
    <property type="protein sequence ID" value="PNU05474.1"/>
    <property type="molecule type" value="Genomic_DNA"/>
</dbReference>
<evidence type="ECO:0008006" key="3">
    <source>
        <dbReference type="Google" id="ProtNLM"/>
    </source>
</evidence>
<dbReference type="Proteomes" id="UP000236327">
    <property type="component" value="Unassembled WGS sequence"/>
</dbReference>
<reference evidence="1 2" key="1">
    <citation type="submission" date="2016-05" db="EMBL/GenBank/DDBJ databases">
        <title>Complete genome sequence of Novosphingobium guangzhouense SA925(T).</title>
        <authorList>
            <person name="Sha S."/>
        </authorList>
    </citation>
    <scope>NUCLEOTIDE SEQUENCE [LARGE SCALE GENOMIC DNA]</scope>
    <source>
        <strain evidence="1 2">SA925</strain>
    </source>
</reference>
<dbReference type="InterPro" id="IPR052354">
    <property type="entry name" value="Cell_Wall_Dynamics_Protein"/>
</dbReference>